<dbReference type="InterPro" id="IPR029032">
    <property type="entry name" value="AhpD-like"/>
</dbReference>
<dbReference type="RefSeq" id="WP_206559831.1">
    <property type="nucleotide sequence ID" value="NZ_JAFKCZ010000005.1"/>
</dbReference>
<accession>A0A939ILD1</accession>
<proteinExistence type="predicted"/>
<dbReference type="AlphaFoldDB" id="A0A939ILD1"/>
<dbReference type="Gene3D" id="1.20.1290.10">
    <property type="entry name" value="AhpD-like"/>
    <property type="match status" value="1"/>
</dbReference>
<dbReference type="SUPFAM" id="SSF69118">
    <property type="entry name" value="AhpD-like"/>
    <property type="match status" value="1"/>
</dbReference>
<name>A0A939ILD1_9GAMM</name>
<dbReference type="Proteomes" id="UP000664303">
    <property type="component" value="Unassembled WGS sequence"/>
</dbReference>
<protein>
    <submittedName>
        <fullName evidence="1">Uncharacterized protein</fullName>
    </submittedName>
</protein>
<dbReference type="EMBL" id="JAFKCZ010000005">
    <property type="protein sequence ID" value="MBN7796380.1"/>
    <property type="molecule type" value="Genomic_DNA"/>
</dbReference>
<sequence>MNWINGGIDRDSTLAPLPDVANRFQALYDSFWNQAHLAPSTLELCRLRLAQLHRSAADWSRVDCEIDAEKREHLADWSSHESFSDAERACLEFTEIYAMDVQAISDELAEAVKAHYGDAGLVTLVEALGIFDGMTRLSLLWQLASVEH</sequence>
<reference evidence="1" key="1">
    <citation type="submission" date="2021-02" db="EMBL/GenBank/DDBJ databases">
        <title>PHA producing bacteria isolated from coastal sediment in Guangdong, Shenzhen.</title>
        <authorList>
            <person name="Zheng W."/>
            <person name="Yu S."/>
            <person name="Huang Y."/>
        </authorList>
    </citation>
    <scope>NUCLEOTIDE SEQUENCE</scope>
    <source>
        <strain evidence="1">TN14-10</strain>
    </source>
</reference>
<evidence type="ECO:0000313" key="1">
    <source>
        <dbReference type="EMBL" id="MBN7796380.1"/>
    </source>
</evidence>
<comment type="caution">
    <text evidence="1">The sequence shown here is derived from an EMBL/GenBank/DDBJ whole genome shotgun (WGS) entry which is preliminary data.</text>
</comment>
<gene>
    <name evidence="1" type="ORF">JYP50_07250</name>
</gene>
<evidence type="ECO:0000313" key="2">
    <source>
        <dbReference type="Proteomes" id="UP000664303"/>
    </source>
</evidence>
<keyword evidence="2" id="KW-1185">Reference proteome</keyword>
<organism evidence="1 2">
    <name type="scientific">Parahaliea mediterranea</name>
    <dbReference type="NCBI Taxonomy" id="651086"/>
    <lineage>
        <taxon>Bacteria</taxon>
        <taxon>Pseudomonadati</taxon>
        <taxon>Pseudomonadota</taxon>
        <taxon>Gammaproteobacteria</taxon>
        <taxon>Cellvibrionales</taxon>
        <taxon>Halieaceae</taxon>
        <taxon>Parahaliea</taxon>
    </lineage>
</organism>